<dbReference type="Pfam" id="PF01408">
    <property type="entry name" value="GFO_IDH_MocA"/>
    <property type="match status" value="1"/>
</dbReference>
<comment type="caution">
    <text evidence="2">The sequence shown here is derived from an EMBL/GenBank/DDBJ whole genome shotgun (WGS) entry which is preliminary data.</text>
</comment>
<dbReference type="AlphaFoldDB" id="A0A0G0QR97"/>
<protein>
    <recommendedName>
        <fullName evidence="1">Gfo/Idh/MocA-like oxidoreductase N-terminal domain-containing protein</fullName>
    </recommendedName>
</protein>
<sequence>MNKQTILLAGAGPMAIEYAKVLKKLRKEFVVVGRGKQSATQFEKTTGIKPSIGGLEDYLSKNNFPIQEAIIAVSEDQLGTVAIKLIQYGVKSILIEKPGGSSFEDIKTVATKAGVSKTKIFVAYNRRFYSSVAEAREIIKKDGGVLSLHFEFTEIADRITPLKKAPGVKENWLMHNSSHVIDLAFFLGGQPKIFSAYIKGRLPWHPKASVFAGAGITENNAIFSYQANWEAPGRWGIEILTKNKRLILKPLEKLQVQKKGSFEISEVSLDNQVDIDFKPGLYKQVKAFLDSKQNYTAKITLLCTIAEQAGNLNFYKKILEGYHA</sequence>
<reference evidence="2 3" key="1">
    <citation type="journal article" date="2015" name="Nature">
        <title>rRNA introns, odd ribosomes, and small enigmatic genomes across a large radiation of phyla.</title>
        <authorList>
            <person name="Brown C.T."/>
            <person name="Hug L.A."/>
            <person name="Thomas B.C."/>
            <person name="Sharon I."/>
            <person name="Castelle C.J."/>
            <person name="Singh A."/>
            <person name="Wilkins M.J."/>
            <person name="Williams K.H."/>
            <person name="Banfield J.F."/>
        </authorList>
    </citation>
    <scope>NUCLEOTIDE SEQUENCE [LARGE SCALE GENOMIC DNA]</scope>
</reference>
<evidence type="ECO:0000313" key="2">
    <source>
        <dbReference type="EMBL" id="KKR42653.1"/>
    </source>
</evidence>
<name>A0A0G0QR97_9BACT</name>
<dbReference type="InterPro" id="IPR051450">
    <property type="entry name" value="Gfo/Idh/MocA_Oxidoreductases"/>
</dbReference>
<dbReference type="Gene3D" id="3.30.360.10">
    <property type="entry name" value="Dihydrodipicolinate Reductase, domain 2"/>
    <property type="match status" value="1"/>
</dbReference>
<organism evidence="2 3">
    <name type="scientific">Candidatus Daviesbacteria bacterium GW2011_GWC2_40_12</name>
    <dbReference type="NCBI Taxonomy" id="1618431"/>
    <lineage>
        <taxon>Bacteria</taxon>
        <taxon>Candidatus Daviesiibacteriota</taxon>
    </lineage>
</organism>
<dbReference type="PANTHER" id="PTHR43377">
    <property type="entry name" value="BILIVERDIN REDUCTASE A"/>
    <property type="match status" value="1"/>
</dbReference>
<proteinExistence type="predicted"/>
<dbReference type="Proteomes" id="UP000034881">
    <property type="component" value="Unassembled WGS sequence"/>
</dbReference>
<evidence type="ECO:0000259" key="1">
    <source>
        <dbReference type="Pfam" id="PF01408"/>
    </source>
</evidence>
<gene>
    <name evidence="2" type="ORF">UT77_C0001G0104</name>
</gene>
<dbReference type="InterPro" id="IPR000683">
    <property type="entry name" value="Gfo/Idh/MocA-like_OxRdtase_N"/>
</dbReference>
<feature type="domain" description="Gfo/Idh/MocA-like oxidoreductase N-terminal" evidence="1">
    <location>
        <begin position="6"/>
        <end position="123"/>
    </location>
</feature>
<dbReference type="EMBL" id="LBYB01000001">
    <property type="protein sequence ID" value="KKR42653.1"/>
    <property type="molecule type" value="Genomic_DNA"/>
</dbReference>
<dbReference type="GO" id="GO:0000166">
    <property type="term" value="F:nucleotide binding"/>
    <property type="evidence" value="ECO:0007669"/>
    <property type="project" value="InterPro"/>
</dbReference>
<dbReference type="Gene3D" id="3.40.50.720">
    <property type="entry name" value="NAD(P)-binding Rossmann-like Domain"/>
    <property type="match status" value="1"/>
</dbReference>
<dbReference type="SUPFAM" id="SSF51735">
    <property type="entry name" value="NAD(P)-binding Rossmann-fold domains"/>
    <property type="match status" value="1"/>
</dbReference>
<accession>A0A0G0QR97</accession>
<evidence type="ECO:0000313" key="3">
    <source>
        <dbReference type="Proteomes" id="UP000034881"/>
    </source>
</evidence>
<dbReference type="InterPro" id="IPR036291">
    <property type="entry name" value="NAD(P)-bd_dom_sf"/>
</dbReference>
<dbReference type="PANTHER" id="PTHR43377:SF1">
    <property type="entry name" value="BILIVERDIN REDUCTASE A"/>
    <property type="match status" value="1"/>
</dbReference>